<protein>
    <submittedName>
        <fullName evidence="2">Uncharacterized membrane-anchored protein</fullName>
    </submittedName>
</protein>
<dbReference type="InterPro" id="IPR007136">
    <property type="entry name" value="DUF347"/>
</dbReference>
<dbReference type="AlphaFoldDB" id="A0A1I3E327"/>
<keyword evidence="1" id="KW-0472">Membrane</keyword>
<name>A0A1I3E327_9RHOB</name>
<dbReference type="RefSeq" id="WP_074970445.1">
    <property type="nucleotide sequence ID" value="NZ_CBCRYP010000011.1"/>
</dbReference>
<dbReference type="Proteomes" id="UP000183635">
    <property type="component" value="Unassembled WGS sequence"/>
</dbReference>
<dbReference type="OrthoDB" id="9794709at2"/>
<keyword evidence="1" id="KW-1133">Transmembrane helix</keyword>
<organism evidence="2 3">
    <name type="scientific">Paracoccus aminovorans</name>
    <dbReference type="NCBI Taxonomy" id="34004"/>
    <lineage>
        <taxon>Bacteria</taxon>
        <taxon>Pseudomonadati</taxon>
        <taxon>Pseudomonadota</taxon>
        <taxon>Alphaproteobacteria</taxon>
        <taxon>Rhodobacterales</taxon>
        <taxon>Paracoccaceae</taxon>
        <taxon>Paracoccus</taxon>
    </lineage>
</organism>
<keyword evidence="3" id="KW-1185">Reference proteome</keyword>
<dbReference type="STRING" id="34004.SAMN04488021_14441"/>
<feature type="transmembrane region" description="Helical" evidence="1">
    <location>
        <begin position="50"/>
        <end position="68"/>
    </location>
</feature>
<gene>
    <name evidence="2" type="ORF">SAMN04488021_14441</name>
</gene>
<reference evidence="2 3" key="1">
    <citation type="submission" date="2016-10" db="EMBL/GenBank/DDBJ databases">
        <authorList>
            <person name="de Groot N.N."/>
        </authorList>
    </citation>
    <scope>NUCLEOTIDE SEQUENCE [LARGE SCALE GENOMIC DNA]</scope>
    <source>
        <strain evidence="2 3">DSM 8537</strain>
    </source>
</reference>
<evidence type="ECO:0000256" key="1">
    <source>
        <dbReference type="SAM" id="Phobius"/>
    </source>
</evidence>
<feature type="transmembrane region" description="Helical" evidence="1">
    <location>
        <begin position="171"/>
        <end position="190"/>
    </location>
</feature>
<evidence type="ECO:0000313" key="3">
    <source>
        <dbReference type="Proteomes" id="UP000183635"/>
    </source>
</evidence>
<feature type="transmembrane region" description="Helical" evidence="1">
    <location>
        <begin position="197"/>
        <end position="216"/>
    </location>
</feature>
<evidence type="ECO:0000313" key="2">
    <source>
        <dbReference type="EMBL" id="SFH93365.1"/>
    </source>
</evidence>
<feature type="transmembrane region" description="Helical" evidence="1">
    <location>
        <begin position="106"/>
        <end position="125"/>
    </location>
</feature>
<accession>A0A1I3E327</accession>
<feature type="transmembrane region" description="Helical" evidence="1">
    <location>
        <begin position="80"/>
        <end position="100"/>
    </location>
</feature>
<dbReference type="Pfam" id="PF03988">
    <property type="entry name" value="DUF347"/>
    <property type="match status" value="4"/>
</dbReference>
<dbReference type="EMBL" id="FOPU01000044">
    <property type="protein sequence ID" value="SFH93365.1"/>
    <property type="molecule type" value="Genomic_DNA"/>
</dbReference>
<proteinExistence type="predicted"/>
<feature type="transmembrane region" description="Helical" evidence="1">
    <location>
        <begin position="228"/>
        <end position="252"/>
    </location>
</feature>
<sequence>MSNADPSVAPALRDTFNKVPEVTAFFWVIKIMATTVGETGADFLIFNMKLGLPVTSLLMSLVLAAILVAQFRTDRYQPWVYWPTVTMISVVGTLITDSLVDTYGVPLELTTAVFAVLLIATFAIWYARESTLSIHSIDTPAREGFYWLAILFTFALGTAAGDLMAERIGLGYLPSTLLFAIGIGAIYALWRAGRLGAVTAFWIAYILTRPLGASFGDFLSQPVANGGLGLGTTITSLVFLTVILGLVGYLGFSKVDLEKSRRA</sequence>
<feature type="transmembrane region" description="Helical" evidence="1">
    <location>
        <begin position="145"/>
        <end position="165"/>
    </location>
</feature>
<keyword evidence="1" id="KW-0812">Transmembrane</keyword>